<dbReference type="InterPro" id="IPR039551">
    <property type="entry name" value="Cho/carn_acyl_trans"/>
</dbReference>
<keyword evidence="5" id="KW-0443">Lipid metabolism</keyword>
<dbReference type="Gene3D" id="3.30.559.70">
    <property type="entry name" value="Choline/Carnitine o-acyltransferase, domain 2"/>
    <property type="match status" value="1"/>
</dbReference>
<dbReference type="EMBL" id="LJSK01000170">
    <property type="protein sequence ID" value="KPI85728.1"/>
    <property type="molecule type" value="Genomic_DNA"/>
</dbReference>
<protein>
    <submittedName>
        <fullName evidence="8">Carnitine palmitoyltransferase-like protein</fullName>
    </submittedName>
</protein>
<dbReference type="Proteomes" id="UP000038009">
    <property type="component" value="Unassembled WGS sequence"/>
</dbReference>
<evidence type="ECO:0000256" key="1">
    <source>
        <dbReference type="ARBA" id="ARBA00005232"/>
    </source>
</evidence>
<keyword evidence="4" id="KW-0276">Fatty acid metabolism</keyword>
<evidence type="ECO:0000259" key="7">
    <source>
        <dbReference type="Pfam" id="PF00755"/>
    </source>
</evidence>
<dbReference type="InterPro" id="IPR042231">
    <property type="entry name" value="Cho/carn_acyl_trans_2"/>
</dbReference>
<accession>A0A0N1IK11</accession>
<evidence type="ECO:0000256" key="6">
    <source>
        <dbReference type="ARBA" id="ARBA00023315"/>
    </source>
</evidence>
<dbReference type="GO" id="GO:0006635">
    <property type="term" value="P:fatty acid beta-oxidation"/>
    <property type="evidence" value="ECO:0007669"/>
    <property type="project" value="TreeGrafter"/>
</dbReference>
<dbReference type="PANTHER" id="PTHR22589:SF16">
    <property type="entry name" value="CARNITINE O-PALMITOYLTRANSFERASE 2, MITOCHONDRIAL"/>
    <property type="match status" value="1"/>
</dbReference>
<keyword evidence="6" id="KW-0012">Acyltransferase</keyword>
<keyword evidence="3 8" id="KW-0808">Transferase</keyword>
<dbReference type="InterPro" id="IPR042572">
    <property type="entry name" value="Carn_acyl_trans_N"/>
</dbReference>
<dbReference type="Gene3D" id="1.10.275.20">
    <property type="entry name" value="Choline/Carnitine o-acyltransferase"/>
    <property type="match status" value="1"/>
</dbReference>
<organism evidence="8 9">
    <name type="scientific">Leptomonas seymouri</name>
    <dbReference type="NCBI Taxonomy" id="5684"/>
    <lineage>
        <taxon>Eukaryota</taxon>
        <taxon>Discoba</taxon>
        <taxon>Euglenozoa</taxon>
        <taxon>Kinetoplastea</taxon>
        <taxon>Metakinetoplastina</taxon>
        <taxon>Trypanosomatida</taxon>
        <taxon>Trypanosomatidae</taxon>
        <taxon>Leishmaniinae</taxon>
        <taxon>Leptomonas</taxon>
    </lineage>
</organism>
<dbReference type="OMA" id="NRWWDKS"/>
<dbReference type="PANTHER" id="PTHR22589">
    <property type="entry name" value="CARNITINE O-ACYLTRANSFERASE"/>
    <property type="match status" value="1"/>
</dbReference>
<dbReference type="OrthoDB" id="240216at2759"/>
<name>A0A0N1IK11_LEPSE</name>
<keyword evidence="9" id="KW-1185">Reference proteome</keyword>
<dbReference type="AlphaFoldDB" id="A0A0N1IK11"/>
<dbReference type="GO" id="GO:0005739">
    <property type="term" value="C:mitochondrion"/>
    <property type="evidence" value="ECO:0007669"/>
    <property type="project" value="TreeGrafter"/>
</dbReference>
<evidence type="ECO:0000256" key="5">
    <source>
        <dbReference type="ARBA" id="ARBA00023098"/>
    </source>
</evidence>
<dbReference type="GO" id="GO:0004095">
    <property type="term" value="F:carnitine O-palmitoyltransferase activity"/>
    <property type="evidence" value="ECO:0007669"/>
    <property type="project" value="TreeGrafter"/>
</dbReference>
<gene>
    <name evidence="8" type="ORF">ABL78_5215</name>
</gene>
<dbReference type="SUPFAM" id="SSF52777">
    <property type="entry name" value="CoA-dependent acyltransferases"/>
    <property type="match status" value="2"/>
</dbReference>
<evidence type="ECO:0000256" key="4">
    <source>
        <dbReference type="ARBA" id="ARBA00022832"/>
    </source>
</evidence>
<dbReference type="InterPro" id="IPR023213">
    <property type="entry name" value="CAT-like_dom_sf"/>
</dbReference>
<comment type="caution">
    <text evidence="8">The sequence shown here is derived from an EMBL/GenBank/DDBJ whole genome shotgun (WGS) entry which is preliminary data.</text>
</comment>
<evidence type="ECO:0000313" key="9">
    <source>
        <dbReference type="Proteomes" id="UP000038009"/>
    </source>
</evidence>
<comment type="similarity">
    <text evidence="1">Belongs to the carnitine/choline acetyltransferase family.</text>
</comment>
<keyword evidence="2" id="KW-0813">Transport</keyword>
<dbReference type="Gene3D" id="3.30.559.10">
    <property type="entry name" value="Chloramphenicol acetyltransferase-like domain"/>
    <property type="match status" value="1"/>
</dbReference>
<dbReference type="InterPro" id="IPR000542">
    <property type="entry name" value="Carn_acyl_trans"/>
</dbReference>
<dbReference type="VEuPathDB" id="TriTrypDB:Lsey_0170_0120"/>
<feature type="domain" description="Choline/carnitine acyltransferase" evidence="7">
    <location>
        <begin position="58"/>
        <end position="657"/>
    </location>
</feature>
<evidence type="ECO:0000256" key="3">
    <source>
        <dbReference type="ARBA" id="ARBA00022679"/>
    </source>
</evidence>
<dbReference type="Pfam" id="PF00755">
    <property type="entry name" value="Carn_acyltransf"/>
    <property type="match status" value="1"/>
</dbReference>
<sequence length="670" mass="74813">MRRSPPCLRATTLSSHYAPSNWAALRAAVSAASKEAVKDLLMPSPIPTRHFQRSLPKLPLPSLNDTLQRYLVAVQPLCTPRQQEETARVVKVFKEKEGPHLQEELRRTAKANLHTSFISSDLFERRLKERHPLPLHSHRTWLVRPDGEKADMLVRSTYWLWASVHFYKLYLDNKLAPEVRYASGCGKRREESSESFWRKDLLDRTAALLPDLFSTPFVHCFSGGRVVPLDMSQFDCLFNCSRRPGVLQDEITPVGFVPQVTVQYRGHQFVITVADADCVPLSVDQLYAQLRDIVSTQVAPPRTDVGVFTALPRSEWNGVRTMLLRNATNSKNMEAVEESMFVLNLDEEAEDYTVDPLCAVGVLSKTPSLRSTNRWWDKSLSVTVNSRGAVAVSAEASWGDEVAVRRYIDDVYALSHAAHSDLLKRTAPSTYPLRQLHWHLAADLHDVAQRARSTAESAKQQLDVAAGVLDVPALPSSSVNSTLQLAAQLAWWRLQHRPTSCFQTLDLQRYRRGRTEQICLTTSASAAFMLSILGKDTAAQKSACLAALQAYEASKRNVEKGQGIQCHLLALRMTAERLLGRVPELYRDPAYALLLQGGVCIDMMESEAAYGRGFTVNPFGYHLSCSRSGDSVLYQVSSLPSPTCAVPTSTSFAEAFREACREVDALQRAI</sequence>
<evidence type="ECO:0000313" key="8">
    <source>
        <dbReference type="EMBL" id="KPI85728.1"/>
    </source>
</evidence>
<dbReference type="PROSITE" id="PS00439">
    <property type="entry name" value="ACYLTRANSF_C_1"/>
    <property type="match status" value="1"/>
</dbReference>
<evidence type="ECO:0000256" key="2">
    <source>
        <dbReference type="ARBA" id="ARBA00022448"/>
    </source>
</evidence>
<reference evidence="8 9" key="1">
    <citation type="journal article" date="2015" name="PLoS Pathog.">
        <title>Leptomonas seymouri: Adaptations to the Dixenous Life Cycle Analyzed by Genome Sequencing, Transcriptome Profiling and Co-infection with Leishmania donovani.</title>
        <authorList>
            <person name="Kraeva N."/>
            <person name="Butenko A."/>
            <person name="Hlavacova J."/>
            <person name="Kostygov A."/>
            <person name="Myskova J."/>
            <person name="Grybchuk D."/>
            <person name="Lestinova T."/>
            <person name="Votypka J."/>
            <person name="Volf P."/>
            <person name="Opperdoes F."/>
            <person name="Flegontov P."/>
            <person name="Lukes J."/>
            <person name="Yurchenko V."/>
        </authorList>
    </citation>
    <scope>NUCLEOTIDE SEQUENCE [LARGE SCALE GENOMIC DNA]</scope>
    <source>
        <strain evidence="8 9">ATCC 30220</strain>
    </source>
</reference>
<proteinExistence type="inferred from homology"/>